<keyword evidence="2" id="KW-1185">Reference proteome</keyword>
<gene>
    <name evidence="1" type="ORF">EURHEDRAFT_119224</name>
</gene>
<sequence length="73" mass="8533">MWLHLWQSYSSCDSLEQYKFIGRLCRNTNMEKERKKLGLPALRYLVCEGGSCPIFKQAKVYKHLALLVNARTP</sequence>
<protein>
    <submittedName>
        <fullName evidence="1">Uncharacterized protein</fullName>
    </submittedName>
</protein>
<evidence type="ECO:0000313" key="2">
    <source>
        <dbReference type="Proteomes" id="UP000019804"/>
    </source>
</evidence>
<dbReference type="EMBL" id="KK088412">
    <property type="protein sequence ID" value="EYE98913.1"/>
    <property type="molecule type" value="Genomic_DNA"/>
</dbReference>
<evidence type="ECO:0000313" key="1">
    <source>
        <dbReference type="EMBL" id="EYE98913.1"/>
    </source>
</evidence>
<dbReference type="GeneID" id="63692836"/>
<proteinExistence type="predicted"/>
<organism evidence="1 2">
    <name type="scientific">Aspergillus ruber (strain CBS 135680)</name>
    <dbReference type="NCBI Taxonomy" id="1388766"/>
    <lineage>
        <taxon>Eukaryota</taxon>
        <taxon>Fungi</taxon>
        <taxon>Dikarya</taxon>
        <taxon>Ascomycota</taxon>
        <taxon>Pezizomycotina</taxon>
        <taxon>Eurotiomycetes</taxon>
        <taxon>Eurotiomycetidae</taxon>
        <taxon>Eurotiales</taxon>
        <taxon>Aspergillaceae</taxon>
        <taxon>Aspergillus</taxon>
        <taxon>Aspergillus subgen. Aspergillus</taxon>
    </lineage>
</organism>
<dbReference type="HOGENOM" id="CLU_2704403_0_0_1"/>
<accession>A0A017SPK4</accession>
<dbReference type="AlphaFoldDB" id="A0A017SPK4"/>
<name>A0A017SPK4_ASPRC</name>
<dbReference type="RefSeq" id="XP_040642601.1">
    <property type="nucleotide sequence ID" value="XM_040777712.1"/>
</dbReference>
<dbReference type="Proteomes" id="UP000019804">
    <property type="component" value="Unassembled WGS sequence"/>
</dbReference>
<reference evidence="2" key="1">
    <citation type="journal article" date="2014" name="Nat. Commun.">
        <title>Genomic adaptations of the halophilic Dead Sea filamentous fungus Eurotium rubrum.</title>
        <authorList>
            <person name="Kis-Papo T."/>
            <person name="Weig A.R."/>
            <person name="Riley R."/>
            <person name="Persoh D."/>
            <person name="Salamov A."/>
            <person name="Sun H."/>
            <person name="Lipzen A."/>
            <person name="Wasser S.P."/>
            <person name="Rambold G."/>
            <person name="Grigoriev I.V."/>
            <person name="Nevo E."/>
        </authorList>
    </citation>
    <scope>NUCLEOTIDE SEQUENCE [LARGE SCALE GENOMIC DNA]</scope>
    <source>
        <strain evidence="2">CBS 135680</strain>
    </source>
</reference>